<dbReference type="GO" id="GO:0008198">
    <property type="term" value="F:ferrous iron binding"/>
    <property type="evidence" value="ECO:0007669"/>
    <property type="project" value="TreeGrafter"/>
</dbReference>
<dbReference type="InterPro" id="IPR005123">
    <property type="entry name" value="Oxoglu/Fe-dep_dioxygenase_dom"/>
</dbReference>
<evidence type="ECO:0000259" key="2">
    <source>
        <dbReference type="PROSITE" id="PS51471"/>
    </source>
</evidence>
<feature type="domain" description="Fe2OG dioxygenase" evidence="2">
    <location>
        <begin position="221"/>
        <end position="330"/>
    </location>
</feature>
<name>A0A4U0XWA9_9PEZI</name>
<dbReference type="PANTHER" id="PTHR31573">
    <property type="entry name" value="ALPHA-KETOGLUTARATE-DEPENDENT DIOXYGENASE ALKB HOMOLOG 2"/>
    <property type="match status" value="1"/>
</dbReference>
<protein>
    <recommendedName>
        <fullName evidence="2">Fe2OG dioxygenase domain-containing protein</fullName>
    </recommendedName>
</protein>
<dbReference type="GO" id="GO:0006307">
    <property type="term" value="P:DNA alkylation repair"/>
    <property type="evidence" value="ECO:0007669"/>
    <property type="project" value="TreeGrafter"/>
</dbReference>
<dbReference type="PANTHER" id="PTHR31573:SF1">
    <property type="entry name" value="DNA OXIDATIVE DEMETHYLASE ALKBH2"/>
    <property type="match status" value="1"/>
</dbReference>
<keyword evidence="4" id="KW-1185">Reference proteome</keyword>
<evidence type="ECO:0000313" key="4">
    <source>
        <dbReference type="Proteomes" id="UP000308768"/>
    </source>
</evidence>
<dbReference type="SUPFAM" id="SSF51197">
    <property type="entry name" value="Clavaminate synthase-like"/>
    <property type="match status" value="1"/>
</dbReference>
<feature type="binding site" evidence="1">
    <location>
        <position position="230"/>
    </location>
    <ligand>
        <name>2-oxoglutarate</name>
        <dbReference type="ChEBI" id="CHEBI:16810"/>
    </ligand>
</feature>
<sequence>MESPASAPMTPPAMAPPFDEAVFEVDAAAAVGDDALQVVLVEEDADDEGEIELDVETAGPSQAKKPKVEVEVSVQDASSHSTYPFPVPQLPPSVADALGFAPAVEGKTINDQPDLDLLYFQPYIAKDIEKDLFDFLRQELFFYRVEYRIKRGSVETQITTPRYTTVFGVDETSRFSSTDGSVLDSKTNKPVLKDRYKAQPRPLSGCLDALRIVTEGSTGETYNFCLVNYYANGSDSISYHSDDERFLGPNPAIASFSLGAKRDFLMKHKPAPPSATNPPEEGKPLKLPLASGDMILMRGPTQSNWLHSIPKRKGGESEKGRINITFRKAITRGGTDNYYNYNVGTGGVFKWNPEREEMMPWSPTVHTEEKELA</sequence>
<proteinExistence type="predicted"/>
<organism evidence="3 4">
    <name type="scientific">Cryomyces minteri</name>
    <dbReference type="NCBI Taxonomy" id="331657"/>
    <lineage>
        <taxon>Eukaryota</taxon>
        <taxon>Fungi</taxon>
        <taxon>Dikarya</taxon>
        <taxon>Ascomycota</taxon>
        <taxon>Pezizomycotina</taxon>
        <taxon>Dothideomycetes</taxon>
        <taxon>Dothideomycetes incertae sedis</taxon>
        <taxon>Cryomyces</taxon>
    </lineage>
</organism>
<dbReference type="InterPro" id="IPR032852">
    <property type="entry name" value="ALKBH2"/>
</dbReference>
<dbReference type="GO" id="GO:0051747">
    <property type="term" value="F:cytosine C-5 DNA demethylase activity"/>
    <property type="evidence" value="ECO:0007669"/>
    <property type="project" value="TreeGrafter"/>
</dbReference>
<feature type="binding site" evidence="1">
    <location>
        <position position="325"/>
    </location>
    <ligand>
        <name>2-oxoglutarate</name>
        <dbReference type="ChEBI" id="CHEBI:16810"/>
    </ligand>
</feature>
<evidence type="ECO:0000313" key="3">
    <source>
        <dbReference type="EMBL" id="TKA82192.1"/>
    </source>
</evidence>
<evidence type="ECO:0000256" key="1">
    <source>
        <dbReference type="PIRSR" id="PIRSR632852-1"/>
    </source>
</evidence>
<feature type="binding site" evidence="1">
    <location>
        <position position="228"/>
    </location>
    <ligand>
        <name>2-oxoglutarate</name>
        <dbReference type="ChEBI" id="CHEBI:16810"/>
    </ligand>
</feature>
<dbReference type="STRING" id="331657.A0A4U0XWA9"/>
<dbReference type="OrthoDB" id="545910at2759"/>
<dbReference type="GO" id="GO:0035516">
    <property type="term" value="F:broad specificity oxidative DNA demethylase activity"/>
    <property type="evidence" value="ECO:0007669"/>
    <property type="project" value="TreeGrafter"/>
</dbReference>
<dbReference type="InterPro" id="IPR037151">
    <property type="entry name" value="AlkB-like_sf"/>
</dbReference>
<dbReference type="Gene3D" id="2.60.120.590">
    <property type="entry name" value="Alpha-ketoglutarate-dependent dioxygenase AlkB-like"/>
    <property type="match status" value="1"/>
</dbReference>
<dbReference type="InterPro" id="IPR027450">
    <property type="entry name" value="AlkB-like"/>
</dbReference>
<feature type="binding site" evidence="1">
    <location>
        <position position="307"/>
    </location>
    <ligand>
        <name>2-oxoglutarate</name>
        <dbReference type="ChEBI" id="CHEBI:16810"/>
    </ligand>
</feature>
<accession>A0A4U0XWA9</accession>
<dbReference type="AlphaFoldDB" id="A0A4U0XWA9"/>
<feature type="binding site" evidence="1">
    <location>
        <position position="321"/>
    </location>
    <ligand>
        <name>2-oxoglutarate</name>
        <dbReference type="ChEBI" id="CHEBI:16810"/>
    </ligand>
</feature>
<reference evidence="3 4" key="1">
    <citation type="submission" date="2017-03" db="EMBL/GenBank/DDBJ databases">
        <title>Genomes of endolithic fungi from Antarctica.</title>
        <authorList>
            <person name="Coleine C."/>
            <person name="Masonjones S."/>
            <person name="Stajich J.E."/>
        </authorList>
    </citation>
    <scope>NUCLEOTIDE SEQUENCE [LARGE SCALE GENOMIC DNA]</scope>
    <source>
        <strain evidence="3 4">CCFEE 5187</strain>
    </source>
</reference>
<feature type="binding site" evidence="1">
    <location>
        <position position="243"/>
    </location>
    <ligand>
        <name>substrate</name>
    </ligand>
</feature>
<feature type="binding site" evidence="1">
    <location>
        <position position="240"/>
    </location>
    <ligand>
        <name>2-oxoglutarate</name>
        <dbReference type="ChEBI" id="CHEBI:16810"/>
    </ligand>
</feature>
<dbReference type="EMBL" id="NAJN01000005">
    <property type="protein sequence ID" value="TKA82192.1"/>
    <property type="molecule type" value="Genomic_DNA"/>
</dbReference>
<feature type="binding site" evidence="1">
    <location>
        <position position="327"/>
    </location>
    <ligand>
        <name>2-oxoglutarate</name>
        <dbReference type="ChEBI" id="CHEBI:16810"/>
    </ligand>
</feature>
<dbReference type="PROSITE" id="PS51471">
    <property type="entry name" value="FE2OG_OXY"/>
    <property type="match status" value="1"/>
</dbReference>
<comment type="caution">
    <text evidence="3">The sequence shown here is derived from an EMBL/GenBank/DDBJ whole genome shotgun (WGS) entry which is preliminary data.</text>
</comment>
<gene>
    <name evidence="3" type="ORF">B0A49_00119</name>
</gene>
<dbReference type="Proteomes" id="UP000308768">
    <property type="component" value="Unassembled WGS sequence"/>
</dbReference>
<dbReference type="Pfam" id="PF13532">
    <property type="entry name" value="2OG-FeII_Oxy_2"/>
    <property type="match status" value="1"/>
</dbReference>